<protein>
    <submittedName>
        <fullName evidence="2">Probable RNA-directed DNA polymerase from transposon BS</fullName>
    </submittedName>
</protein>
<dbReference type="STRING" id="151549.A0A4C1X880"/>
<comment type="caution">
    <text evidence="2">The sequence shown here is derived from an EMBL/GenBank/DDBJ whole genome shotgun (WGS) entry which is preliminary data.</text>
</comment>
<dbReference type="Proteomes" id="UP000299102">
    <property type="component" value="Unassembled WGS sequence"/>
</dbReference>
<organism evidence="2 3">
    <name type="scientific">Eumeta variegata</name>
    <name type="common">Bagworm moth</name>
    <name type="synonym">Eumeta japonica</name>
    <dbReference type="NCBI Taxonomy" id="151549"/>
    <lineage>
        <taxon>Eukaryota</taxon>
        <taxon>Metazoa</taxon>
        <taxon>Ecdysozoa</taxon>
        <taxon>Arthropoda</taxon>
        <taxon>Hexapoda</taxon>
        <taxon>Insecta</taxon>
        <taxon>Pterygota</taxon>
        <taxon>Neoptera</taxon>
        <taxon>Endopterygota</taxon>
        <taxon>Lepidoptera</taxon>
        <taxon>Glossata</taxon>
        <taxon>Ditrysia</taxon>
        <taxon>Tineoidea</taxon>
        <taxon>Psychidae</taxon>
        <taxon>Oiketicinae</taxon>
        <taxon>Eumeta</taxon>
    </lineage>
</organism>
<dbReference type="Pfam" id="PF00078">
    <property type="entry name" value="RVT_1"/>
    <property type="match status" value="1"/>
</dbReference>
<reference evidence="2 3" key="1">
    <citation type="journal article" date="2019" name="Commun. Biol.">
        <title>The bagworm genome reveals a unique fibroin gene that provides high tensile strength.</title>
        <authorList>
            <person name="Kono N."/>
            <person name="Nakamura H."/>
            <person name="Ohtoshi R."/>
            <person name="Tomita M."/>
            <person name="Numata K."/>
            <person name="Arakawa K."/>
        </authorList>
    </citation>
    <scope>NUCLEOTIDE SEQUENCE [LARGE SCALE GENOMIC DNA]</scope>
</reference>
<proteinExistence type="predicted"/>
<evidence type="ECO:0000313" key="3">
    <source>
        <dbReference type="Proteomes" id="UP000299102"/>
    </source>
</evidence>
<dbReference type="PANTHER" id="PTHR36688:SF1">
    <property type="entry name" value="ENDONUCLEASE_EXONUCLEASE_PHOSPHATASE DOMAIN-CONTAINING PROTEIN"/>
    <property type="match status" value="1"/>
</dbReference>
<keyword evidence="2" id="KW-0548">Nucleotidyltransferase</keyword>
<dbReference type="GO" id="GO:0003964">
    <property type="term" value="F:RNA-directed DNA polymerase activity"/>
    <property type="evidence" value="ECO:0007669"/>
    <property type="project" value="UniProtKB-KW"/>
</dbReference>
<dbReference type="SUPFAM" id="SSF56672">
    <property type="entry name" value="DNA/RNA polymerases"/>
    <property type="match status" value="1"/>
</dbReference>
<dbReference type="EMBL" id="BGZK01000776">
    <property type="protein sequence ID" value="GBP59998.1"/>
    <property type="molecule type" value="Genomic_DNA"/>
</dbReference>
<dbReference type="InterPro" id="IPR000477">
    <property type="entry name" value="RT_dom"/>
</dbReference>
<keyword evidence="2" id="KW-0695">RNA-directed DNA polymerase</keyword>
<name>A0A4C1X880_EUMVA</name>
<dbReference type="InterPro" id="IPR052560">
    <property type="entry name" value="RdDP_mobile_element"/>
</dbReference>
<feature type="domain" description="Reverse transcriptase" evidence="1">
    <location>
        <begin position="1"/>
        <end position="479"/>
    </location>
</feature>
<gene>
    <name evidence="2" type="primary">RTase</name>
    <name evidence="2" type="ORF">EVAR_41280_1</name>
</gene>
<dbReference type="InterPro" id="IPR043502">
    <property type="entry name" value="DNA/RNA_pol_sf"/>
</dbReference>
<dbReference type="PANTHER" id="PTHR36688">
    <property type="entry name" value="ENDO/EXONUCLEASE/PHOSPHATASE DOMAIN-CONTAINING PROTEIN"/>
    <property type="match status" value="1"/>
</dbReference>
<keyword evidence="2" id="KW-0808">Transferase</keyword>
<dbReference type="CDD" id="cd01650">
    <property type="entry name" value="RT_nLTR_like"/>
    <property type="match status" value="1"/>
</dbReference>
<dbReference type="AlphaFoldDB" id="A0A4C1X880"/>
<evidence type="ECO:0000259" key="1">
    <source>
        <dbReference type="PROSITE" id="PS50878"/>
    </source>
</evidence>
<keyword evidence="3" id="KW-1185">Reference proteome</keyword>
<dbReference type="OrthoDB" id="6538161at2759"/>
<evidence type="ECO:0000313" key="2">
    <source>
        <dbReference type="EMBL" id="GBP59998.1"/>
    </source>
</evidence>
<accession>A0A4C1X880</accession>
<dbReference type="PROSITE" id="PS50878">
    <property type="entry name" value="RT_POL"/>
    <property type="match status" value="1"/>
</dbReference>
<sequence length="647" mass="73002">MGPPDGGRPIPIRKITNWKRVSTALEKIDTPNLNSIPNDIASTDEIDFAIGALTNHVRTVVEESEREVPASSDRRKFPPDILELIRAKNAALRRASAYPTPEYRSRARALQREVKARVREFRNESWSDLMEEIKPSHKAFWAVTKALKTEGYTPIPPLKKPDNSVAIDDAEIAECLADSIETQCSHASPPHDIAHISRIEEEVLQKTSLEPKDDLAPVSLSEVQTLVKSLNTRKAPGLDGISNKAIKCFSIPLLSLLVAIFNACIKNCYFPPAWKEAERSPPRKGLIIDEQFGFRPAHSCPQQVLRLVEYVSEGFETERSTVAVFFDVAKAFDRNYLASRHFTFRHGRAHSTGRLIRAGVPQGSTLSPLLYSAYTNDVPQPSSSGVQLALFADDTALFYGSGNGSTRFTLLPLQRAIDELGQWFRKWRIEVNPDKSAAIQFKYGKIRSRLIVDKNTPNLKMLDANIPWQRNYKYLGVTLDKNLHFRDHIERVRNTALFYKARLGAVLGRKSKLSRRNKRTIYKMCIRTVMTYASPVFAHAAPKALHRLQVIQNKFCRAATDAHWCVRNSILHRDLELPTISKYMKDASKRFFDIAGSHPNALLRAAVDYQPPHPTHLIRRPRNVLTDPPDALTAAVESLNDVNDTHD</sequence>